<keyword evidence="3" id="KW-1185">Reference proteome</keyword>
<organism evidence="2 3">
    <name type="scientific">Tenacibaculum todarodis</name>
    <dbReference type="NCBI Taxonomy" id="1850252"/>
    <lineage>
        <taxon>Bacteria</taxon>
        <taxon>Pseudomonadati</taxon>
        <taxon>Bacteroidota</taxon>
        <taxon>Flavobacteriia</taxon>
        <taxon>Flavobacteriales</taxon>
        <taxon>Flavobacteriaceae</taxon>
        <taxon>Tenacibaculum</taxon>
    </lineage>
</organism>
<sequence length="155" mass="17685">MRVLFCLLLIICCTSCTYFSSDKNKGQQSLDTIINFNKVDVFPSFAECKDKIDEAKTSCFRETIHRKIADNLSQHHLEIKKEIDAIVTVELEISTEGKFILKKINSSENIREQLPKLDSLLEVSVNTLPKIFPAIKRGIPVATQYSLPIRIQLKE</sequence>
<dbReference type="AlphaFoldDB" id="A0A1L3JJ75"/>
<name>A0A1L3JJ75_9FLAO</name>
<dbReference type="RefSeq" id="WP_072555484.1">
    <property type="nucleotide sequence ID" value="NZ_CP018155.1"/>
</dbReference>
<evidence type="ECO:0008006" key="4">
    <source>
        <dbReference type="Google" id="ProtNLM"/>
    </source>
</evidence>
<evidence type="ECO:0000256" key="1">
    <source>
        <dbReference type="SAM" id="SignalP"/>
    </source>
</evidence>
<evidence type="ECO:0000313" key="3">
    <source>
        <dbReference type="Proteomes" id="UP000181898"/>
    </source>
</evidence>
<dbReference type="OrthoDB" id="1191002at2"/>
<gene>
    <name evidence="2" type="ORF">LPB136_07175</name>
</gene>
<dbReference type="EMBL" id="CP018155">
    <property type="protein sequence ID" value="APG65143.1"/>
    <property type="molecule type" value="Genomic_DNA"/>
</dbReference>
<dbReference type="Proteomes" id="UP000181898">
    <property type="component" value="Chromosome"/>
</dbReference>
<feature type="signal peptide" evidence="1">
    <location>
        <begin position="1"/>
        <end position="20"/>
    </location>
</feature>
<keyword evidence="1" id="KW-0732">Signal</keyword>
<proteinExistence type="predicted"/>
<dbReference type="STRING" id="1850252.LPB136_07175"/>
<dbReference type="KEGG" id="ten:LPB136_07175"/>
<protein>
    <recommendedName>
        <fullName evidence="4">TonB C-terminal domain-containing protein</fullName>
    </recommendedName>
</protein>
<reference evidence="2 3" key="1">
    <citation type="submission" date="2016-11" db="EMBL/GenBank/DDBJ databases">
        <title>Tenacibaculum sp. LPB0136, isolated from marine environment.</title>
        <authorList>
            <person name="Kim E."/>
            <person name="Yi H."/>
        </authorList>
    </citation>
    <scope>NUCLEOTIDE SEQUENCE [LARGE SCALE GENOMIC DNA]</scope>
    <source>
        <strain evidence="2 3">LPB0136</strain>
    </source>
</reference>
<evidence type="ECO:0000313" key="2">
    <source>
        <dbReference type="EMBL" id="APG65143.1"/>
    </source>
</evidence>
<feature type="chain" id="PRO_5012069179" description="TonB C-terminal domain-containing protein" evidence="1">
    <location>
        <begin position="21"/>
        <end position="155"/>
    </location>
</feature>
<accession>A0A1L3JJ75</accession>